<reference evidence="1 2" key="1">
    <citation type="submission" date="2016-10" db="EMBL/GenBank/DDBJ databases">
        <authorList>
            <person name="de Groot N.N."/>
        </authorList>
    </citation>
    <scope>NUCLEOTIDE SEQUENCE [LARGE SCALE GENOMIC DNA]</scope>
    <source>
        <strain evidence="1 2">Nm22</strain>
    </source>
</reference>
<organism evidence="1 2">
    <name type="scientific">Nitrosomonas marina</name>
    <dbReference type="NCBI Taxonomy" id="917"/>
    <lineage>
        <taxon>Bacteria</taxon>
        <taxon>Pseudomonadati</taxon>
        <taxon>Pseudomonadota</taxon>
        <taxon>Betaproteobacteria</taxon>
        <taxon>Nitrosomonadales</taxon>
        <taxon>Nitrosomonadaceae</taxon>
        <taxon>Nitrosomonas</taxon>
    </lineage>
</organism>
<protein>
    <submittedName>
        <fullName evidence="1">Uncharacterized protein</fullName>
    </submittedName>
</protein>
<dbReference type="EMBL" id="FOCP01000011">
    <property type="protein sequence ID" value="SEN26176.1"/>
    <property type="molecule type" value="Genomic_DNA"/>
</dbReference>
<dbReference type="AlphaFoldDB" id="A0A1H8F3G0"/>
<evidence type="ECO:0000313" key="2">
    <source>
        <dbReference type="Proteomes" id="UP000199459"/>
    </source>
</evidence>
<gene>
    <name evidence="1" type="ORF">SAMN05216325_11192</name>
</gene>
<sequence length="59" mass="6899">MNVIAVGWGKYRRFNFEYEDREKVSNLVLAKFINQTLNCKKLNNLGKIHFLESSFLCSA</sequence>
<accession>A0A1H8F3G0</accession>
<evidence type="ECO:0000313" key="1">
    <source>
        <dbReference type="EMBL" id="SEN26176.1"/>
    </source>
</evidence>
<proteinExistence type="predicted"/>
<name>A0A1H8F3G0_9PROT</name>
<dbReference type="Proteomes" id="UP000199459">
    <property type="component" value="Unassembled WGS sequence"/>
</dbReference>